<sequence>MAELPRCTHSFLKAIWFWKDRNNHIFENAALHPYVLIEKVELDSFLWVKAKQPSFMYCFYDWWKHPILCMDVHG</sequence>
<dbReference type="EMBL" id="PSQE01000006">
    <property type="protein sequence ID" value="RHN49844.1"/>
    <property type="molecule type" value="Genomic_DNA"/>
</dbReference>
<reference evidence="2" key="1">
    <citation type="journal article" date="2018" name="Nat. Plants">
        <title>Whole-genome landscape of Medicago truncatula symbiotic genes.</title>
        <authorList>
            <person name="Pecrix Y."/>
            <person name="Staton S.E."/>
            <person name="Sallet E."/>
            <person name="Lelandais-Briere C."/>
            <person name="Moreau S."/>
            <person name="Carrere S."/>
            <person name="Blein T."/>
            <person name="Jardinaud M.F."/>
            <person name="Latrasse D."/>
            <person name="Zouine M."/>
            <person name="Zahm M."/>
            <person name="Kreplak J."/>
            <person name="Mayjonade B."/>
            <person name="Satge C."/>
            <person name="Perez M."/>
            <person name="Cauet S."/>
            <person name="Marande W."/>
            <person name="Chantry-Darmon C."/>
            <person name="Lopez-Roques C."/>
            <person name="Bouchez O."/>
            <person name="Berard A."/>
            <person name="Debelle F."/>
            <person name="Munos S."/>
            <person name="Bendahmane A."/>
            <person name="Berges H."/>
            <person name="Niebel A."/>
            <person name="Buitink J."/>
            <person name="Frugier F."/>
            <person name="Benhamed M."/>
            <person name="Crespi M."/>
            <person name="Gouzy J."/>
            <person name="Gamas P."/>
        </authorList>
    </citation>
    <scope>NUCLEOTIDE SEQUENCE [LARGE SCALE GENOMIC DNA]</scope>
    <source>
        <strain evidence="2">cv. Jemalong A17</strain>
    </source>
</reference>
<evidence type="ECO:0000313" key="1">
    <source>
        <dbReference type="EMBL" id="RHN49844.1"/>
    </source>
</evidence>
<dbReference type="Gramene" id="rna34068">
    <property type="protein sequence ID" value="RHN49844.1"/>
    <property type="gene ID" value="gene34068"/>
</dbReference>
<comment type="caution">
    <text evidence="1">The sequence shown here is derived from an EMBL/GenBank/DDBJ whole genome shotgun (WGS) entry which is preliminary data.</text>
</comment>
<accession>A0A396HDF9</accession>
<protein>
    <submittedName>
        <fullName evidence="1">Uncharacterized protein</fullName>
    </submittedName>
</protein>
<proteinExistence type="predicted"/>
<name>A0A396HDF9_MEDTR</name>
<dbReference type="AlphaFoldDB" id="A0A396HDF9"/>
<organism evidence="1 2">
    <name type="scientific">Medicago truncatula</name>
    <name type="common">Barrel medic</name>
    <name type="synonym">Medicago tribuloides</name>
    <dbReference type="NCBI Taxonomy" id="3880"/>
    <lineage>
        <taxon>Eukaryota</taxon>
        <taxon>Viridiplantae</taxon>
        <taxon>Streptophyta</taxon>
        <taxon>Embryophyta</taxon>
        <taxon>Tracheophyta</taxon>
        <taxon>Spermatophyta</taxon>
        <taxon>Magnoliopsida</taxon>
        <taxon>eudicotyledons</taxon>
        <taxon>Gunneridae</taxon>
        <taxon>Pentapetalae</taxon>
        <taxon>rosids</taxon>
        <taxon>fabids</taxon>
        <taxon>Fabales</taxon>
        <taxon>Fabaceae</taxon>
        <taxon>Papilionoideae</taxon>
        <taxon>50 kb inversion clade</taxon>
        <taxon>NPAAA clade</taxon>
        <taxon>Hologalegina</taxon>
        <taxon>IRL clade</taxon>
        <taxon>Trifolieae</taxon>
        <taxon>Medicago</taxon>
    </lineage>
</organism>
<dbReference type="Proteomes" id="UP000265566">
    <property type="component" value="Chromosome 6"/>
</dbReference>
<gene>
    <name evidence="1" type="ORF">MtrunA17_Chr6g0450981</name>
</gene>
<evidence type="ECO:0000313" key="2">
    <source>
        <dbReference type="Proteomes" id="UP000265566"/>
    </source>
</evidence>